<accession>A0A6J4R328</accession>
<gene>
    <name evidence="1" type="ORF">AVDCRST_MAG02-2646</name>
</gene>
<sequence>MSLLLVCLFAGLGLLVFLQARHVRKVKHERGGLFDEVEHLFTGAQVRQDGINYPTLTGGYRGYRIKLEPMVDSLTFRKLPVLWLVSTHHRPLDVAAPLDILLRPAGTEFFSPNGDYRHDLPLDADWPEHVRVASPNPAEGPPVSAFKPFLPFIADPDTKDVLVTGRGVRLVNRLAESDQALYRVTRRADLGRVALTEERLAPVLGALVGIGDAFAGSENGEER</sequence>
<proteinExistence type="predicted"/>
<protein>
    <submittedName>
        <fullName evidence="1">Uncharacterized protein</fullName>
    </submittedName>
</protein>
<organism evidence="1">
    <name type="scientific">uncultured Rubrobacteraceae bacterium</name>
    <dbReference type="NCBI Taxonomy" id="349277"/>
    <lineage>
        <taxon>Bacteria</taxon>
        <taxon>Bacillati</taxon>
        <taxon>Actinomycetota</taxon>
        <taxon>Rubrobacteria</taxon>
        <taxon>Rubrobacterales</taxon>
        <taxon>Rubrobacteraceae</taxon>
        <taxon>environmental samples</taxon>
    </lineage>
</organism>
<evidence type="ECO:0000313" key="1">
    <source>
        <dbReference type="EMBL" id="CAA9462847.1"/>
    </source>
</evidence>
<reference evidence="1" key="1">
    <citation type="submission" date="2020-02" db="EMBL/GenBank/DDBJ databases">
        <authorList>
            <person name="Meier V. D."/>
        </authorList>
    </citation>
    <scope>NUCLEOTIDE SEQUENCE</scope>
    <source>
        <strain evidence="1">AVDCRST_MAG02</strain>
    </source>
</reference>
<dbReference type="EMBL" id="CADCVH010000084">
    <property type="protein sequence ID" value="CAA9462847.1"/>
    <property type="molecule type" value="Genomic_DNA"/>
</dbReference>
<dbReference type="AlphaFoldDB" id="A0A6J4R328"/>
<name>A0A6J4R328_9ACTN</name>